<evidence type="ECO:0000256" key="4">
    <source>
        <dbReference type="SAM" id="Phobius"/>
    </source>
</evidence>
<organism evidence="5 6">
    <name type="scientific">Agitococcus lubricus</name>
    <dbReference type="NCBI Taxonomy" id="1077255"/>
    <lineage>
        <taxon>Bacteria</taxon>
        <taxon>Pseudomonadati</taxon>
        <taxon>Pseudomonadota</taxon>
        <taxon>Gammaproteobacteria</taxon>
        <taxon>Moraxellales</taxon>
        <taxon>Moraxellaceae</taxon>
        <taxon>Agitococcus</taxon>
    </lineage>
</organism>
<evidence type="ECO:0000256" key="2">
    <source>
        <dbReference type="ARBA" id="ARBA00022989"/>
    </source>
</evidence>
<name>A0A2T5IUH3_9GAMM</name>
<dbReference type="SUPFAM" id="SSF103473">
    <property type="entry name" value="MFS general substrate transporter"/>
    <property type="match status" value="1"/>
</dbReference>
<dbReference type="RefSeq" id="WP_107866736.1">
    <property type="nucleotide sequence ID" value="NZ_QAON01000018.1"/>
</dbReference>
<reference evidence="5 6" key="1">
    <citation type="submission" date="2018-04" db="EMBL/GenBank/DDBJ databases">
        <title>Genomic Encyclopedia of Archaeal and Bacterial Type Strains, Phase II (KMG-II): from individual species to whole genera.</title>
        <authorList>
            <person name="Goeker M."/>
        </authorList>
    </citation>
    <scope>NUCLEOTIDE SEQUENCE [LARGE SCALE GENOMIC DNA]</scope>
    <source>
        <strain evidence="5 6">DSM 5822</strain>
    </source>
</reference>
<dbReference type="EMBL" id="QAON01000018">
    <property type="protein sequence ID" value="PTQ87518.1"/>
    <property type="molecule type" value="Genomic_DNA"/>
</dbReference>
<dbReference type="Proteomes" id="UP000244223">
    <property type="component" value="Unassembled WGS sequence"/>
</dbReference>
<feature type="transmembrane region" description="Helical" evidence="4">
    <location>
        <begin position="311"/>
        <end position="328"/>
    </location>
</feature>
<evidence type="ECO:0000256" key="3">
    <source>
        <dbReference type="ARBA" id="ARBA00023136"/>
    </source>
</evidence>
<dbReference type="PANTHER" id="PTHR23547:SF1">
    <property type="entry name" value="MAJOR FACILITATOR SUPERFAMILY MFS_1"/>
    <property type="match status" value="1"/>
</dbReference>
<keyword evidence="6" id="KW-1185">Reference proteome</keyword>
<protein>
    <submittedName>
        <fullName evidence="5">Putative MFS family arabinose efflux permease</fullName>
    </submittedName>
</protein>
<feature type="transmembrane region" description="Helical" evidence="4">
    <location>
        <begin position="249"/>
        <end position="266"/>
    </location>
</feature>
<evidence type="ECO:0000313" key="5">
    <source>
        <dbReference type="EMBL" id="PTQ87518.1"/>
    </source>
</evidence>
<comment type="caution">
    <text evidence="5">The sequence shown here is derived from an EMBL/GenBank/DDBJ whole genome shotgun (WGS) entry which is preliminary data.</text>
</comment>
<dbReference type="InterPro" id="IPR047769">
    <property type="entry name" value="MFS_ArsJ"/>
</dbReference>
<dbReference type="NCBIfam" id="NF033734">
    <property type="entry name" value="MFS_ArsJ"/>
    <property type="match status" value="1"/>
</dbReference>
<feature type="transmembrane region" description="Helical" evidence="4">
    <location>
        <begin position="159"/>
        <end position="192"/>
    </location>
</feature>
<proteinExistence type="predicted"/>
<dbReference type="InterPro" id="IPR036259">
    <property type="entry name" value="MFS_trans_sf"/>
</dbReference>
<dbReference type="Pfam" id="PF07690">
    <property type="entry name" value="MFS_1"/>
    <property type="match status" value="1"/>
</dbReference>
<accession>A0A2T5IUH3</accession>
<dbReference type="GO" id="GO:0022857">
    <property type="term" value="F:transmembrane transporter activity"/>
    <property type="evidence" value="ECO:0007669"/>
    <property type="project" value="InterPro"/>
</dbReference>
<dbReference type="AlphaFoldDB" id="A0A2T5IUH3"/>
<dbReference type="InterPro" id="IPR011701">
    <property type="entry name" value="MFS"/>
</dbReference>
<feature type="transmembrane region" description="Helical" evidence="4">
    <location>
        <begin position="213"/>
        <end position="237"/>
    </location>
</feature>
<feature type="transmembrane region" description="Helical" evidence="4">
    <location>
        <begin position="20"/>
        <end position="40"/>
    </location>
</feature>
<keyword evidence="3 4" id="KW-0472">Membrane</keyword>
<feature type="transmembrane region" description="Helical" evidence="4">
    <location>
        <begin position="46"/>
        <end position="71"/>
    </location>
</feature>
<dbReference type="Gene3D" id="1.20.1250.20">
    <property type="entry name" value="MFS general substrate transporter like domains"/>
    <property type="match status" value="2"/>
</dbReference>
<dbReference type="PANTHER" id="PTHR23547">
    <property type="entry name" value="MAJOR FACILITATOR SUPERFAMILY DOMAIN, GENERAL SUBSTRATE TRANSPORTER"/>
    <property type="match status" value="1"/>
</dbReference>
<evidence type="ECO:0000256" key="1">
    <source>
        <dbReference type="ARBA" id="ARBA00022692"/>
    </source>
</evidence>
<sequence length="403" mass="44255">MTPIVLTPQLKQYLIVTGNYWAFTLTDGALRMLVVLHFYGLGFSPFAIASLFLFYEFFGVVTNLIGGYLGARWGLNRTMNIGLGMQVFALLMLTVPAEWLTMLWVMSAQALSGIAKDLNKMSAKSSIKLLVPDNQQSKLYQWVAVLTGSKNALKGLGFFLGGVLLSVFGFSGSLLMLACLLALIWLASLVLLKEDLGKKKAKPKFRELLSKSRAINFLSAARLFLFAARDVWFVIALPVYLSHQFNWDFWWVGGFLALWTIMYGGVQSFAPHLTGKKQGRVPDGKVACLWASALCLLPAAIALALNWQLPALAVVVWGLLAFGVLFAVNSSLHSYLIVSYAQADGVSLDVGFYYMSNAMGRLLGTLLSGWLYQQYGLAACLWISTLFIAFAALLSLGLPKHNA</sequence>
<dbReference type="OrthoDB" id="186809at2"/>
<feature type="transmembrane region" description="Helical" evidence="4">
    <location>
        <begin position="287"/>
        <end position="305"/>
    </location>
</feature>
<keyword evidence="2 4" id="KW-1133">Transmembrane helix</keyword>
<gene>
    <name evidence="5" type="ORF">C8N29_11813</name>
</gene>
<feature type="transmembrane region" description="Helical" evidence="4">
    <location>
        <begin position="375"/>
        <end position="398"/>
    </location>
</feature>
<evidence type="ECO:0000313" key="6">
    <source>
        <dbReference type="Proteomes" id="UP000244223"/>
    </source>
</evidence>
<keyword evidence="1 4" id="KW-0812">Transmembrane</keyword>
<feature type="transmembrane region" description="Helical" evidence="4">
    <location>
        <begin position="83"/>
        <end position="106"/>
    </location>
</feature>